<evidence type="ECO:0000313" key="2">
    <source>
        <dbReference type="Proteomes" id="UP001144205"/>
    </source>
</evidence>
<organism evidence="1 2">
    <name type="scientific">Sinisalibacter aestuarii</name>
    <dbReference type="NCBI Taxonomy" id="2949426"/>
    <lineage>
        <taxon>Bacteria</taxon>
        <taxon>Pseudomonadati</taxon>
        <taxon>Pseudomonadota</taxon>
        <taxon>Alphaproteobacteria</taxon>
        <taxon>Rhodobacterales</taxon>
        <taxon>Roseobacteraceae</taxon>
        <taxon>Sinisalibacter</taxon>
    </lineage>
</organism>
<proteinExistence type="predicted"/>
<gene>
    <name evidence="1" type="ORF">STA1M1_37730</name>
</gene>
<evidence type="ECO:0000313" key="1">
    <source>
        <dbReference type="EMBL" id="GKY89904.1"/>
    </source>
</evidence>
<name>A0ABQ5LY97_9RHOB</name>
<comment type="caution">
    <text evidence="1">The sequence shown here is derived from an EMBL/GenBank/DDBJ whole genome shotgun (WGS) entry which is preliminary data.</text>
</comment>
<keyword evidence="2" id="KW-1185">Reference proteome</keyword>
<accession>A0ABQ5LY97</accession>
<protein>
    <submittedName>
        <fullName evidence="1">Uncharacterized protein</fullName>
    </submittedName>
</protein>
<dbReference type="Proteomes" id="UP001144205">
    <property type="component" value="Unassembled WGS sequence"/>
</dbReference>
<dbReference type="EMBL" id="BROH01000015">
    <property type="protein sequence ID" value="GKY89904.1"/>
    <property type="molecule type" value="Genomic_DNA"/>
</dbReference>
<sequence>MKIDPDSVIRLLNIIDEYTSGSPDVKPLYVESGSPCEKGFARASKASGDASA</sequence>
<reference evidence="1" key="1">
    <citation type="journal article" date="2023" name="Int. J. Syst. Evol. Microbiol.">
        <title>Sinisalibacter aestuarii sp. nov., isolated from estuarine sediment of the Arakawa River.</title>
        <authorList>
            <person name="Arafat S.T."/>
            <person name="Hirano S."/>
            <person name="Sato A."/>
            <person name="Takeuchi K."/>
            <person name="Yasuda T."/>
            <person name="Terahara T."/>
            <person name="Hamada M."/>
            <person name="Kobayashi T."/>
        </authorList>
    </citation>
    <scope>NUCLEOTIDE SEQUENCE</scope>
    <source>
        <strain evidence="1">B-399</strain>
    </source>
</reference>